<sequence length="1106" mass="119463">MERSGGKDLKEFAENSSGNALFDASQYEFFGQNVVQEVELGGLEDGDNGPAFGPADDEYHLFDREEGAGVGSLSDVDDLATTFAKLNRVVTGPRHPGVIGDRGSGSFSRETQRCSNKCGRYVALAEFGERCRWVAVMIPEGRPSEGWKAFVMTCEEVISAIGELRRWKKGPVDYMVRKGISFVDMAKNGLPEKTTVGKKEIRKDAADVGGMQMLKSVGVPLELHANNVGGLVIPESYDCSGASDVAARFDGVVWEHFMKLKAEVDGLFGLVKNTKVAFAPSVGLRMDLSCKVCGFKMVAQDIVGEANKTLASPSGKAGLDSGPSLGSGKEVSGGLEDPIVIVASLVPDPAAVSVPQLREEGSLSSGVAEGTIGALLVMEAPADFGRASAGSQLSDSAADLAIQPLEAGSTSSGLAIGSAGSSATEWAQDGDFGSWLDQHIFDAESAEEEKRWSSQPQASARLVEPKPLYRTSSYPQQQPVLQHYSSEPILVPKSNFTSFPPPGSRSEHGSPHHLTMPSLGGGTQLPFSAPNLSPLSNANLHLAGLSHGLPYGGNMRQFTAAGLSFNSRPQSHWVNHVGLLHGDHPGLLNNILQQQLTHQNGLMSPQIMPPHQQLQQQRLHHQLPSLAHFAALQSQLYNVHPSSSHMRDQRTKSSGRSRHNMRFSQQGSDACSQKSESGWVHIRSKYMTSDEIESILKMQHAATHSNDPYIDDYYHQASLAKKAAGSRLKHPFCPSHLRELPSRGRNSTEHPHLSVDALGRIPLSSIRRPRPLLEVDPPPSASDDSSEQQVSEKPLEQEPMLAARITIEDGLCLLLDIDDMDRLLQFGQHQDGGAQLRRRRQILLEGLATSLQLVDPLGKGSHTVGLTSKDDLVFLRIVSLPKGRKLLSRFLQLLFSGSELARIVCMAIFRHLRFLFGGLPSDPGAAETTTHLAKTVSSCVKGMDLRALSACLVAVVCSSEQPPLRPIGSPAGDGASIILKSVLERATELLTDPHAAGTCSIPNRALWQASFDEFFALLTKYCLSKYETIVQSLCSQAQPSTEVIGSEAARAISREMPVELLRASLPHTDEHQRKHLLDFGQRSMPVSEFNAHGGSNSQINSESVKG</sequence>
<dbReference type="PANTHER" id="PTHR21551:SF24">
    <property type="entry name" value="PROTEIN PAT1 HOMOLOG 2"/>
    <property type="match status" value="1"/>
</dbReference>
<gene>
    <name evidence="2" type="ORF">CJ030_MR8G008949</name>
</gene>
<evidence type="ECO:0000313" key="3">
    <source>
        <dbReference type="Proteomes" id="UP000516437"/>
    </source>
</evidence>
<accession>A0A6A1UTR3</accession>
<proteinExistence type="predicted"/>
<feature type="compositionally biased region" description="Polar residues" evidence="1">
    <location>
        <begin position="662"/>
        <end position="675"/>
    </location>
</feature>
<evidence type="ECO:0000256" key="1">
    <source>
        <dbReference type="SAM" id="MobiDB-lite"/>
    </source>
</evidence>
<dbReference type="OrthoDB" id="74835at2759"/>
<organism evidence="2 3">
    <name type="scientific">Morella rubra</name>
    <name type="common">Chinese bayberry</name>
    <dbReference type="NCBI Taxonomy" id="262757"/>
    <lineage>
        <taxon>Eukaryota</taxon>
        <taxon>Viridiplantae</taxon>
        <taxon>Streptophyta</taxon>
        <taxon>Embryophyta</taxon>
        <taxon>Tracheophyta</taxon>
        <taxon>Spermatophyta</taxon>
        <taxon>Magnoliopsida</taxon>
        <taxon>eudicotyledons</taxon>
        <taxon>Gunneridae</taxon>
        <taxon>Pentapetalae</taxon>
        <taxon>rosids</taxon>
        <taxon>fabids</taxon>
        <taxon>Fagales</taxon>
        <taxon>Myricaceae</taxon>
        <taxon>Morella</taxon>
    </lineage>
</organism>
<dbReference type="AlphaFoldDB" id="A0A6A1UTR3"/>
<dbReference type="GO" id="GO:0000290">
    <property type="term" value="P:deadenylation-dependent decapping of nuclear-transcribed mRNA"/>
    <property type="evidence" value="ECO:0007669"/>
    <property type="project" value="InterPro"/>
</dbReference>
<protein>
    <submittedName>
        <fullName evidence="2">Uncharacterized protein</fullName>
    </submittedName>
</protein>
<dbReference type="InterPro" id="IPR039900">
    <property type="entry name" value="Pat1-like"/>
</dbReference>
<dbReference type="GO" id="GO:0000932">
    <property type="term" value="C:P-body"/>
    <property type="evidence" value="ECO:0007669"/>
    <property type="project" value="TreeGrafter"/>
</dbReference>
<feature type="region of interest" description="Disordered" evidence="1">
    <location>
        <begin position="492"/>
        <end position="527"/>
    </location>
</feature>
<name>A0A6A1UTR3_9ROSI</name>
<feature type="region of interest" description="Disordered" evidence="1">
    <location>
        <begin position="310"/>
        <end position="331"/>
    </location>
</feature>
<dbReference type="GO" id="GO:0003723">
    <property type="term" value="F:RNA binding"/>
    <property type="evidence" value="ECO:0007669"/>
    <property type="project" value="TreeGrafter"/>
</dbReference>
<keyword evidence="3" id="KW-1185">Reference proteome</keyword>
<feature type="region of interest" description="Disordered" evidence="1">
    <location>
        <begin position="768"/>
        <end position="797"/>
    </location>
</feature>
<dbReference type="Proteomes" id="UP000516437">
    <property type="component" value="Chromosome 8"/>
</dbReference>
<feature type="region of interest" description="Disordered" evidence="1">
    <location>
        <begin position="735"/>
        <end position="756"/>
    </location>
</feature>
<evidence type="ECO:0000313" key="2">
    <source>
        <dbReference type="EMBL" id="KAB1203117.1"/>
    </source>
</evidence>
<reference evidence="2 3" key="1">
    <citation type="journal article" date="2019" name="Plant Biotechnol. J.">
        <title>The red bayberry genome and genetic basis of sex determination.</title>
        <authorList>
            <person name="Jia H.M."/>
            <person name="Jia H.J."/>
            <person name="Cai Q.L."/>
            <person name="Wang Y."/>
            <person name="Zhao H.B."/>
            <person name="Yang W.F."/>
            <person name="Wang G.Y."/>
            <person name="Li Y.H."/>
            <person name="Zhan D.L."/>
            <person name="Shen Y.T."/>
            <person name="Niu Q.F."/>
            <person name="Chang L."/>
            <person name="Qiu J."/>
            <person name="Zhao L."/>
            <person name="Xie H.B."/>
            <person name="Fu W.Y."/>
            <person name="Jin J."/>
            <person name="Li X.W."/>
            <person name="Jiao Y."/>
            <person name="Zhou C.C."/>
            <person name="Tu T."/>
            <person name="Chai C.Y."/>
            <person name="Gao J.L."/>
            <person name="Fan L.J."/>
            <person name="van de Weg E."/>
            <person name="Wang J.Y."/>
            <person name="Gao Z.S."/>
        </authorList>
    </citation>
    <scope>NUCLEOTIDE SEQUENCE [LARGE SCALE GENOMIC DNA]</scope>
    <source>
        <tissue evidence="2">Leaves</tissue>
    </source>
</reference>
<dbReference type="EMBL" id="RXIC02000026">
    <property type="protein sequence ID" value="KAB1203117.1"/>
    <property type="molecule type" value="Genomic_DNA"/>
</dbReference>
<feature type="compositionally biased region" description="Basic and acidic residues" evidence="1">
    <location>
        <begin position="736"/>
        <end position="753"/>
    </location>
</feature>
<dbReference type="GO" id="GO:0033962">
    <property type="term" value="P:P-body assembly"/>
    <property type="evidence" value="ECO:0007669"/>
    <property type="project" value="TreeGrafter"/>
</dbReference>
<comment type="caution">
    <text evidence="2">The sequence shown here is derived from an EMBL/GenBank/DDBJ whole genome shotgun (WGS) entry which is preliminary data.</text>
</comment>
<feature type="region of interest" description="Disordered" evidence="1">
    <location>
        <begin position="640"/>
        <end position="675"/>
    </location>
</feature>
<dbReference type="PANTHER" id="PTHR21551">
    <property type="entry name" value="TOPOISOMERASE II-ASSOCIATED PROTEIN PAT1"/>
    <property type="match status" value="1"/>
</dbReference>